<evidence type="ECO:0000313" key="3">
    <source>
        <dbReference type="EMBL" id="OHV97578.1"/>
    </source>
</evidence>
<dbReference type="PANTHER" id="PTHR44051:SF8">
    <property type="entry name" value="GLUTATHIONE S-TRANSFERASE GSTA"/>
    <property type="match status" value="1"/>
</dbReference>
<evidence type="ECO:0000313" key="4">
    <source>
        <dbReference type="Proteomes" id="UP000179840"/>
    </source>
</evidence>
<dbReference type="InterPro" id="IPR040079">
    <property type="entry name" value="Glutathione_S-Trfase"/>
</dbReference>
<dbReference type="InterPro" id="IPR004046">
    <property type="entry name" value="GST_C"/>
</dbReference>
<organism evidence="3 4">
    <name type="scientific">Janthinobacterium lividum</name>
    <dbReference type="NCBI Taxonomy" id="29581"/>
    <lineage>
        <taxon>Bacteria</taxon>
        <taxon>Pseudomonadati</taxon>
        <taxon>Pseudomonadota</taxon>
        <taxon>Betaproteobacteria</taxon>
        <taxon>Burkholderiales</taxon>
        <taxon>Oxalobacteraceae</taxon>
        <taxon>Janthinobacterium</taxon>
    </lineage>
</organism>
<dbReference type="Proteomes" id="UP000179840">
    <property type="component" value="Unassembled WGS sequence"/>
</dbReference>
<reference evidence="3 4" key="1">
    <citation type="submission" date="2015-06" db="EMBL/GenBank/DDBJ databases">
        <title>Draft genome sequencing of a biphenyl-degrading bacterium, Janthinobacterium lividum MEG1.</title>
        <authorList>
            <person name="Shimodaira J."/>
            <person name="Hatta T."/>
        </authorList>
    </citation>
    <scope>NUCLEOTIDE SEQUENCE [LARGE SCALE GENOMIC DNA]</scope>
    <source>
        <strain evidence="3 4">MEG1</strain>
    </source>
</reference>
<gene>
    <name evidence="3" type="ORF">AKG95_10340</name>
</gene>
<dbReference type="SFLD" id="SFLDG00358">
    <property type="entry name" value="Main_(cytGST)"/>
    <property type="match status" value="1"/>
</dbReference>
<evidence type="ECO:0000259" key="1">
    <source>
        <dbReference type="PROSITE" id="PS50404"/>
    </source>
</evidence>
<protein>
    <submittedName>
        <fullName evidence="3">Glutathione S-transferase</fullName>
    </submittedName>
</protein>
<dbReference type="Gene3D" id="3.40.30.10">
    <property type="entry name" value="Glutaredoxin"/>
    <property type="match status" value="1"/>
</dbReference>
<dbReference type="EMBL" id="LFKP01000005">
    <property type="protein sequence ID" value="OHV97578.1"/>
    <property type="molecule type" value="Genomic_DNA"/>
</dbReference>
<dbReference type="GO" id="GO:0016740">
    <property type="term" value="F:transferase activity"/>
    <property type="evidence" value="ECO:0007669"/>
    <property type="project" value="UniProtKB-KW"/>
</dbReference>
<keyword evidence="3" id="KW-0808">Transferase</keyword>
<dbReference type="InterPro" id="IPR010987">
    <property type="entry name" value="Glutathione-S-Trfase_C-like"/>
</dbReference>
<dbReference type="CDD" id="cd03188">
    <property type="entry name" value="GST_C_Beta"/>
    <property type="match status" value="1"/>
</dbReference>
<dbReference type="NCBIfam" id="NF007831">
    <property type="entry name" value="PRK10542.1"/>
    <property type="match status" value="1"/>
</dbReference>
<dbReference type="PROSITE" id="PS50404">
    <property type="entry name" value="GST_NTER"/>
    <property type="match status" value="1"/>
</dbReference>
<dbReference type="InterPro" id="IPR004045">
    <property type="entry name" value="Glutathione_S-Trfase_N"/>
</dbReference>
<dbReference type="SFLD" id="SFLDS00019">
    <property type="entry name" value="Glutathione_Transferase_(cytos"/>
    <property type="match status" value="1"/>
</dbReference>
<dbReference type="PANTHER" id="PTHR44051">
    <property type="entry name" value="GLUTATHIONE S-TRANSFERASE-RELATED"/>
    <property type="match status" value="1"/>
</dbReference>
<dbReference type="SUPFAM" id="SSF47616">
    <property type="entry name" value="GST C-terminal domain-like"/>
    <property type="match status" value="1"/>
</dbReference>
<accession>A0A1S1UBS9</accession>
<comment type="caution">
    <text evidence="3">The sequence shown here is derived from an EMBL/GenBank/DDBJ whole genome shotgun (WGS) entry which is preliminary data.</text>
</comment>
<dbReference type="SFLD" id="SFLDG01150">
    <property type="entry name" value="Main.1:_Beta-like"/>
    <property type="match status" value="1"/>
</dbReference>
<dbReference type="AlphaFoldDB" id="A0A1S1UBS9"/>
<dbReference type="RefSeq" id="WP_071076731.1">
    <property type="nucleotide sequence ID" value="NZ_LFKP01000005.1"/>
</dbReference>
<sequence>MKLYYATGTCSLSPHIVAIEAGIALELERVDIRKIPRVTETGADYAQVNPNLYVPALALDDGTILLEGTAIVQYLADLAPDSGLAPPPGSLARVQLQSWLGFIATELHKAFSPWLFHPEYSTQAQDVARSRIAARLDYVERQLAAGGPYLLGDTFTVADAYLYTILGWSAHAKVDLSAFPQVRRLIERIGERPAVRQALRMEAQRQGTGPAAS</sequence>
<feature type="domain" description="GST N-terminal" evidence="1">
    <location>
        <begin position="1"/>
        <end position="83"/>
    </location>
</feature>
<dbReference type="PROSITE" id="PS50405">
    <property type="entry name" value="GST_CTER"/>
    <property type="match status" value="1"/>
</dbReference>
<dbReference type="InterPro" id="IPR036249">
    <property type="entry name" value="Thioredoxin-like_sf"/>
</dbReference>
<dbReference type="InterPro" id="IPR036282">
    <property type="entry name" value="Glutathione-S-Trfase_C_sf"/>
</dbReference>
<dbReference type="Gene3D" id="1.20.1050.10">
    <property type="match status" value="1"/>
</dbReference>
<name>A0A1S1UBS9_9BURK</name>
<dbReference type="CDD" id="cd03057">
    <property type="entry name" value="GST_N_Beta"/>
    <property type="match status" value="1"/>
</dbReference>
<dbReference type="Pfam" id="PF13409">
    <property type="entry name" value="GST_N_2"/>
    <property type="match status" value="1"/>
</dbReference>
<feature type="domain" description="GST C-terminal" evidence="2">
    <location>
        <begin position="89"/>
        <end position="210"/>
    </location>
</feature>
<proteinExistence type="predicted"/>
<dbReference type="SUPFAM" id="SSF52833">
    <property type="entry name" value="Thioredoxin-like"/>
    <property type="match status" value="1"/>
</dbReference>
<evidence type="ECO:0000259" key="2">
    <source>
        <dbReference type="PROSITE" id="PS50405"/>
    </source>
</evidence>
<dbReference type="Pfam" id="PF00043">
    <property type="entry name" value="GST_C"/>
    <property type="match status" value="1"/>
</dbReference>